<dbReference type="InterPro" id="IPR004027">
    <property type="entry name" value="SEC_C_motif"/>
</dbReference>
<dbReference type="PANTHER" id="PTHR33747:SF1">
    <property type="entry name" value="ADENYLATE CYCLASE-ASSOCIATED CAP C-TERMINAL DOMAIN-CONTAINING PROTEIN"/>
    <property type="match status" value="1"/>
</dbReference>
<reference evidence="2" key="1">
    <citation type="journal article" date="2020" name="J. ISSAAS">
        <title>Lactobacilli and other gastrointestinal microbiota of Peromyscus leucopus, reservoir host for agents of Lyme disease and other zoonoses in North America.</title>
        <authorList>
            <person name="Milovic A."/>
            <person name="Bassam K."/>
            <person name="Shao H."/>
            <person name="Chatzistamou I."/>
            <person name="Tufts D.M."/>
            <person name="Diuk-Wasser M."/>
            <person name="Barbour A.G."/>
        </authorList>
    </citation>
    <scope>NUCLEOTIDE SEQUENCE</scope>
    <source>
        <strain evidence="2">LL30</strain>
    </source>
</reference>
<organism evidence="2">
    <name type="scientific">uncultured Elusimicrobia bacterium</name>
    <dbReference type="NCBI Taxonomy" id="699876"/>
    <lineage>
        <taxon>Bacteria</taxon>
        <taxon>Pseudomonadati</taxon>
        <taxon>Elusimicrobiota</taxon>
        <taxon>Elusimicrobia</taxon>
        <taxon>environmental samples</taxon>
    </lineage>
</organism>
<accession>A0A650EN90</accession>
<proteinExistence type="predicted"/>
<dbReference type="EMBL" id="MN577572">
    <property type="protein sequence ID" value="QGT50781.1"/>
    <property type="molecule type" value="Genomic_DNA"/>
</dbReference>
<dbReference type="Pfam" id="PF02810">
    <property type="entry name" value="SEC-C"/>
    <property type="match status" value="1"/>
</dbReference>
<dbReference type="PANTHER" id="PTHR33747">
    <property type="entry name" value="UPF0225 PROTEIN SCO1677"/>
    <property type="match status" value="1"/>
</dbReference>
<name>A0A650EN90_9BACT</name>
<dbReference type="Gene3D" id="3.10.450.50">
    <property type="match status" value="1"/>
</dbReference>
<dbReference type="SUPFAM" id="SSF103642">
    <property type="entry name" value="Sec-C motif"/>
    <property type="match status" value="1"/>
</dbReference>
<protein>
    <submittedName>
        <fullName evidence="2">Uncharacterized protein</fullName>
    </submittedName>
</protein>
<gene>
    <name evidence="2" type="ORF">Elusimicrob2101_0440</name>
</gene>
<evidence type="ECO:0000256" key="1">
    <source>
        <dbReference type="SAM" id="MobiDB-lite"/>
    </source>
</evidence>
<feature type="region of interest" description="Disordered" evidence="1">
    <location>
        <begin position="1"/>
        <end position="26"/>
    </location>
</feature>
<feature type="region of interest" description="Disordered" evidence="1">
    <location>
        <begin position="86"/>
        <end position="111"/>
    </location>
</feature>
<sequence length="128" mass="14448">MIWNPFKKKDEAAPSANGKPGKKESIEERIERELDSLPAMIKGKLKDPEIKKRFIDIAKRMEKDGVDFKSIRQMKKWMKDHEAELRAEQPGAPAKVETVKHEGPKIGRNDPCPCGSGKKYKKCCGAGK</sequence>
<dbReference type="AlphaFoldDB" id="A0A650EN90"/>
<feature type="compositionally biased region" description="Basic and acidic residues" evidence="1">
    <location>
        <begin position="97"/>
        <end position="108"/>
    </location>
</feature>
<evidence type="ECO:0000313" key="2">
    <source>
        <dbReference type="EMBL" id="QGT50781.1"/>
    </source>
</evidence>